<keyword evidence="3" id="KW-0805">Transcription regulation</keyword>
<dbReference type="InterPro" id="IPR036388">
    <property type="entry name" value="WH-like_DNA-bd_sf"/>
</dbReference>
<dbReference type="FunFam" id="1.10.10.10:FF:000018">
    <property type="entry name" value="DNA-binding response regulator ResD"/>
    <property type="match status" value="1"/>
</dbReference>
<keyword evidence="4" id="KW-0238">DNA-binding</keyword>
<dbReference type="InterPro" id="IPR001789">
    <property type="entry name" value="Sig_transdc_resp-reg_receiver"/>
</dbReference>
<dbReference type="Pfam" id="PF00072">
    <property type="entry name" value="Response_reg"/>
    <property type="match status" value="1"/>
</dbReference>
<dbReference type="GO" id="GO:0032993">
    <property type="term" value="C:protein-DNA complex"/>
    <property type="evidence" value="ECO:0007669"/>
    <property type="project" value="TreeGrafter"/>
</dbReference>
<dbReference type="PANTHER" id="PTHR48111">
    <property type="entry name" value="REGULATOR OF RPOS"/>
    <property type="match status" value="1"/>
</dbReference>
<dbReference type="SMART" id="SM00862">
    <property type="entry name" value="Trans_reg_C"/>
    <property type="match status" value="1"/>
</dbReference>
<accession>A0A6J7D942</accession>
<dbReference type="InterPro" id="IPR011006">
    <property type="entry name" value="CheY-like_superfamily"/>
</dbReference>
<dbReference type="InterPro" id="IPR039420">
    <property type="entry name" value="WalR-like"/>
</dbReference>
<proteinExistence type="predicted"/>
<dbReference type="GO" id="GO:0005829">
    <property type="term" value="C:cytosol"/>
    <property type="evidence" value="ECO:0007669"/>
    <property type="project" value="TreeGrafter"/>
</dbReference>
<dbReference type="SMART" id="SM00448">
    <property type="entry name" value="REC"/>
    <property type="match status" value="1"/>
</dbReference>
<evidence type="ECO:0000256" key="4">
    <source>
        <dbReference type="ARBA" id="ARBA00023125"/>
    </source>
</evidence>
<dbReference type="PROSITE" id="PS50110">
    <property type="entry name" value="RESPONSE_REGULATORY"/>
    <property type="match status" value="1"/>
</dbReference>
<evidence type="ECO:0000256" key="3">
    <source>
        <dbReference type="ARBA" id="ARBA00023015"/>
    </source>
</evidence>
<organism evidence="8">
    <name type="scientific">freshwater metagenome</name>
    <dbReference type="NCBI Taxonomy" id="449393"/>
    <lineage>
        <taxon>unclassified sequences</taxon>
        <taxon>metagenomes</taxon>
        <taxon>ecological metagenomes</taxon>
    </lineage>
</organism>
<evidence type="ECO:0000256" key="1">
    <source>
        <dbReference type="ARBA" id="ARBA00022553"/>
    </source>
</evidence>
<dbReference type="EMBL" id="CAFBLM010000015">
    <property type="protein sequence ID" value="CAB4865454.1"/>
    <property type="molecule type" value="Genomic_DNA"/>
</dbReference>
<evidence type="ECO:0000259" key="7">
    <source>
        <dbReference type="PROSITE" id="PS51755"/>
    </source>
</evidence>
<keyword evidence="1" id="KW-0597">Phosphoprotein</keyword>
<dbReference type="Gene3D" id="1.10.10.10">
    <property type="entry name" value="Winged helix-like DNA-binding domain superfamily/Winged helix DNA-binding domain"/>
    <property type="match status" value="1"/>
</dbReference>
<reference evidence="8" key="1">
    <citation type="submission" date="2020-05" db="EMBL/GenBank/DDBJ databases">
        <authorList>
            <person name="Chiriac C."/>
            <person name="Salcher M."/>
            <person name="Ghai R."/>
            <person name="Kavagutti S V."/>
        </authorList>
    </citation>
    <scope>NUCLEOTIDE SEQUENCE</scope>
</reference>
<evidence type="ECO:0000256" key="2">
    <source>
        <dbReference type="ARBA" id="ARBA00023012"/>
    </source>
</evidence>
<dbReference type="GO" id="GO:0000976">
    <property type="term" value="F:transcription cis-regulatory region binding"/>
    <property type="evidence" value="ECO:0007669"/>
    <property type="project" value="TreeGrafter"/>
</dbReference>
<dbReference type="SUPFAM" id="SSF52172">
    <property type="entry name" value="CheY-like"/>
    <property type="match status" value="1"/>
</dbReference>
<dbReference type="Gene3D" id="3.40.50.2300">
    <property type="match status" value="1"/>
</dbReference>
<evidence type="ECO:0000256" key="5">
    <source>
        <dbReference type="ARBA" id="ARBA00023163"/>
    </source>
</evidence>
<dbReference type="GO" id="GO:0000156">
    <property type="term" value="F:phosphorelay response regulator activity"/>
    <property type="evidence" value="ECO:0007669"/>
    <property type="project" value="TreeGrafter"/>
</dbReference>
<evidence type="ECO:0000259" key="6">
    <source>
        <dbReference type="PROSITE" id="PS50110"/>
    </source>
</evidence>
<dbReference type="InterPro" id="IPR001867">
    <property type="entry name" value="OmpR/PhoB-type_DNA-bd"/>
</dbReference>
<dbReference type="GO" id="GO:0006355">
    <property type="term" value="P:regulation of DNA-templated transcription"/>
    <property type="evidence" value="ECO:0007669"/>
    <property type="project" value="InterPro"/>
</dbReference>
<dbReference type="Pfam" id="PF00486">
    <property type="entry name" value="Trans_reg_C"/>
    <property type="match status" value="1"/>
</dbReference>
<gene>
    <name evidence="8" type="ORF">UFOPK3401_00499</name>
</gene>
<dbReference type="CDD" id="cd17574">
    <property type="entry name" value="REC_OmpR"/>
    <property type="match status" value="1"/>
</dbReference>
<keyword evidence="2" id="KW-0902">Two-component regulatory system</keyword>
<sequence>MGRVLLVEDDVAIAAPLARALEREGHEVQLAQLGQEAIDSMRKGKQDLLILDLGLPDIDGLEVCRTIRASDPRLPILILTARGSEMDVVVGLEMGADDYVSKPFLAKELMARIRSLLRRGQVDHANTLRVQDVILDADARKAFVGDRELNLSRMEFDLLHALMKEHGNTIARERLMREVWHTHWYGSSKTLDMHVSWLRRKLGDSASDSRYISTVRGVGLRFETHPGN</sequence>
<protein>
    <submittedName>
        <fullName evidence="8">Unannotated protein</fullName>
    </submittedName>
</protein>
<dbReference type="FunFam" id="3.40.50.2300:FF:000002">
    <property type="entry name" value="DNA-binding response regulator PhoP"/>
    <property type="match status" value="1"/>
</dbReference>
<dbReference type="CDD" id="cd00383">
    <property type="entry name" value="trans_reg_C"/>
    <property type="match status" value="1"/>
</dbReference>
<evidence type="ECO:0000313" key="8">
    <source>
        <dbReference type="EMBL" id="CAB4865454.1"/>
    </source>
</evidence>
<keyword evidence="5" id="KW-0804">Transcription</keyword>
<dbReference type="PANTHER" id="PTHR48111:SF40">
    <property type="entry name" value="PHOSPHATE REGULON TRANSCRIPTIONAL REGULATORY PROTEIN PHOB"/>
    <property type="match status" value="1"/>
</dbReference>
<name>A0A6J7D942_9ZZZZ</name>
<dbReference type="AlphaFoldDB" id="A0A6J7D942"/>
<dbReference type="PROSITE" id="PS51755">
    <property type="entry name" value="OMPR_PHOB"/>
    <property type="match status" value="1"/>
</dbReference>
<feature type="domain" description="OmpR/PhoB-type" evidence="7">
    <location>
        <begin position="125"/>
        <end position="224"/>
    </location>
</feature>
<feature type="domain" description="Response regulatory" evidence="6">
    <location>
        <begin position="3"/>
        <end position="117"/>
    </location>
</feature>
<dbReference type="Gene3D" id="6.10.250.690">
    <property type="match status" value="1"/>
</dbReference>